<dbReference type="CDD" id="cd07377">
    <property type="entry name" value="WHTH_GntR"/>
    <property type="match status" value="1"/>
</dbReference>
<evidence type="ECO:0000256" key="3">
    <source>
        <dbReference type="ARBA" id="ARBA00023163"/>
    </source>
</evidence>
<dbReference type="Pfam" id="PF07729">
    <property type="entry name" value="FCD"/>
    <property type="match status" value="1"/>
</dbReference>
<dbReference type="SMART" id="SM00345">
    <property type="entry name" value="HTH_GNTR"/>
    <property type="match status" value="1"/>
</dbReference>
<reference evidence="5" key="1">
    <citation type="submission" date="2022-07" db="EMBL/GenBank/DDBJ databases">
        <title>Genome Sequence of Citrobacter portucalensis from Edible Snails.</title>
        <authorList>
            <person name="Okafor A.C."/>
            <person name="Ogbo F.C."/>
            <person name="Ruppitsch W."/>
            <person name="Allerberger F."/>
        </authorList>
    </citation>
    <scope>NUCLEOTIDE SEQUENCE</scope>
    <source>
        <strain evidence="5">Igbk 7</strain>
    </source>
</reference>
<feature type="domain" description="HTH gntR-type" evidence="4">
    <location>
        <begin position="19"/>
        <end position="86"/>
    </location>
</feature>
<evidence type="ECO:0000256" key="2">
    <source>
        <dbReference type="ARBA" id="ARBA00023125"/>
    </source>
</evidence>
<keyword evidence="1" id="KW-0805">Transcription regulation</keyword>
<comment type="caution">
    <text evidence="5">The sequence shown here is derived from an EMBL/GenBank/DDBJ whole genome shotgun (WGS) entry which is preliminary data.</text>
</comment>
<dbReference type="AlphaFoldDB" id="A0AAW5W3P1"/>
<keyword evidence="2" id="KW-0238">DNA-binding</keyword>
<evidence type="ECO:0000256" key="1">
    <source>
        <dbReference type="ARBA" id="ARBA00023015"/>
    </source>
</evidence>
<protein>
    <submittedName>
        <fullName evidence="5">GntR family transcriptional regulator</fullName>
    </submittedName>
</protein>
<dbReference type="GO" id="GO:0003700">
    <property type="term" value="F:DNA-binding transcription factor activity"/>
    <property type="evidence" value="ECO:0007669"/>
    <property type="project" value="InterPro"/>
</dbReference>
<dbReference type="PROSITE" id="PS50949">
    <property type="entry name" value="HTH_GNTR"/>
    <property type="match status" value="1"/>
</dbReference>
<dbReference type="PANTHER" id="PTHR43537:SF51">
    <property type="entry name" value="HTH-TYPE TRANSCRIPTIONAL REGULATOR LGOR-RELATED"/>
    <property type="match status" value="1"/>
</dbReference>
<dbReference type="PRINTS" id="PR00035">
    <property type="entry name" value="HTHGNTR"/>
</dbReference>
<dbReference type="InterPro" id="IPR008920">
    <property type="entry name" value="TF_FadR/GntR_C"/>
</dbReference>
<evidence type="ECO:0000313" key="5">
    <source>
        <dbReference type="EMBL" id="MCX9002853.1"/>
    </source>
</evidence>
<proteinExistence type="predicted"/>
<dbReference type="EMBL" id="JANDBG010000012">
    <property type="protein sequence ID" value="MCX9002853.1"/>
    <property type="molecule type" value="Genomic_DNA"/>
</dbReference>
<dbReference type="InterPro" id="IPR036388">
    <property type="entry name" value="WH-like_DNA-bd_sf"/>
</dbReference>
<dbReference type="InterPro" id="IPR000524">
    <property type="entry name" value="Tscrpt_reg_HTH_GntR"/>
</dbReference>
<evidence type="ECO:0000313" key="6">
    <source>
        <dbReference type="Proteomes" id="UP001207430"/>
    </source>
</evidence>
<sequence length="228" mass="26177">MSSDKLSADWSAKKIVRPQSLTIILADHIRELIVNGEIELGALISENDIANKLSVSRTPVRAALQKLEMERLVQILPQRGTFVFEFNAQEMQQTCEMRQILETGALRVALQHDRKKLLAVLEHHLVLGQEALQHDPDNFRAADTAFHMALIESSQNRDLIDFYQTIINRIRAFLNRLARTSDELQGSQRDHETIVALLREGHDGEAQEKLHWHLGGLQRMFQEKYARQ</sequence>
<keyword evidence="3" id="KW-0804">Transcription</keyword>
<name>A0AAW5W3P1_9ENTR</name>
<dbReference type="Proteomes" id="UP001207430">
    <property type="component" value="Unassembled WGS sequence"/>
</dbReference>
<dbReference type="PANTHER" id="PTHR43537">
    <property type="entry name" value="TRANSCRIPTIONAL REGULATOR, GNTR FAMILY"/>
    <property type="match status" value="1"/>
</dbReference>
<dbReference type="Gene3D" id="1.20.120.530">
    <property type="entry name" value="GntR ligand-binding domain-like"/>
    <property type="match status" value="1"/>
</dbReference>
<dbReference type="Pfam" id="PF00392">
    <property type="entry name" value="GntR"/>
    <property type="match status" value="1"/>
</dbReference>
<dbReference type="SUPFAM" id="SSF46785">
    <property type="entry name" value="Winged helix' DNA-binding domain"/>
    <property type="match status" value="1"/>
</dbReference>
<gene>
    <name evidence="5" type="ORF">NLN86_14485</name>
</gene>
<dbReference type="GO" id="GO:0003677">
    <property type="term" value="F:DNA binding"/>
    <property type="evidence" value="ECO:0007669"/>
    <property type="project" value="UniProtKB-KW"/>
</dbReference>
<dbReference type="SUPFAM" id="SSF48008">
    <property type="entry name" value="GntR ligand-binding domain-like"/>
    <property type="match status" value="1"/>
</dbReference>
<dbReference type="SMART" id="SM00895">
    <property type="entry name" value="FCD"/>
    <property type="match status" value="1"/>
</dbReference>
<evidence type="ECO:0000259" key="4">
    <source>
        <dbReference type="PROSITE" id="PS50949"/>
    </source>
</evidence>
<dbReference type="RefSeq" id="WP_267449014.1">
    <property type="nucleotide sequence ID" value="NZ_JANDBG010000012.1"/>
</dbReference>
<dbReference type="InterPro" id="IPR036390">
    <property type="entry name" value="WH_DNA-bd_sf"/>
</dbReference>
<dbReference type="Gene3D" id="1.10.10.10">
    <property type="entry name" value="Winged helix-like DNA-binding domain superfamily/Winged helix DNA-binding domain"/>
    <property type="match status" value="1"/>
</dbReference>
<organism evidence="5 6">
    <name type="scientific">Citrobacter portucalensis</name>
    <dbReference type="NCBI Taxonomy" id="1639133"/>
    <lineage>
        <taxon>Bacteria</taxon>
        <taxon>Pseudomonadati</taxon>
        <taxon>Pseudomonadota</taxon>
        <taxon>Gammaproteobacteria</taxon>
        <taxon>Enterobacterales</taxon>
        <taxon>Enterobacteriaceae</taxon>
        <taxon>Citrobacter</taxon>
        <taxon>Citrobacter freundii complex</taxon>
    </lineage>
</organism>
<accession>A0AAW5W3P1</accession>
<dbReference type="InterPro" id="IPR011711">
    <property type="entry name" value="GntR_C"/>
</dbReference>